<evidence type="ECO:0000256" key="4">
    <source>
        <dbReference type="ARBA" id="ARBA00022729"/>
    </source>
</evidence>
<keyword evidence="3" id="KW-0964">Secreted</keyword>
<accession>A0A914DZS7</accession>
<dbReference type="Proteomes" id="UP000887540">
    <property type="component" value="Unplaced"/>
</dbReference>
<comment type="subcellular location">
    <subcellularLocation>
        <location evidence="1">Secreted</location>
    </subcellularLocation>
</comment>
<comment type="similarity">
    <text evidence="2">Belongs to the IL-17 family.</text>
</comment>
<evidence type="ECO:0000256" key="2">
    <source>
        <dbReference type="ARBA" id="ARBA00007236"/>
    </source>
</evidence>
<dbReference type="GO" id="GO:0005576">
    <property type="term" value="C:extracellular region"/>
    <property type="evidence" value="ECO:0007669"/>
    <property type="project" value="UniProtKB-SubCell"/>
</dbReference>
<evidence type="ECO:0000313" key="6">
    <source>
        <dbReference type="WBParaSite" id="ACRNAN_scaffold4999.g31566.t1"/>
    </source>
</evidence>
<sequence>MPLHEKSLCPFEYVLNYNPRRIPAALTEVKCSCQKPSAKLIRGHAMECQPFKYDVRVLMFNDECSSFTEHVETITFACIPIIKNDRDVKGDHDFMTEVNADIPQ</sequence>
<evidence type="ECO:0000256" key="1">
    <source>
        <dbReference type="ARBA" id="ARBA00004613"/>
    </source>
</evidence>
<dbReference type="InterPro" id="IPR029034">
    <property type="entry name" value="Cystine-knot_cytokine"/>
</dbReference>
<name>A0A914DZS7_9BILA</name>
<evidence type="ECO:0000313" key="5">
    <source>
        <dbReference type="Proteomes" id="UP000887540"/>
    </source>
</evidence>
<evidence type="ECO:0000256" key="3">
    <source>
        <dbReference type="ARBA" id="ARBA00022525"/>
    </source>
</evidence>
<dbReference type="GO" id="GO:0005125">
    <property type="term" value="F:cytokine activity"/>
    <property type="evidence" value="ECO:0007669"/>
    <property type="project" value="InterPro"/>
</dbReference>
<keyword evidence="4" id="KW-0732">Signal</keyword>
<dbReference type="InterPro" id="IPR010345">
    <property type="entry name" value="IL-17_fam"/>
</dbReference>
<dbReference type="WBParaSite" id="ACRNAN_scaffold4999.g31566.t1">
    <property type="protein sequence ID" value="ACRNAN_scaffold4999.g31566.t1"/>
    <property type="gene ID" value="ACRNAN_scaffold4999.g31566"/>
</dbReference>
<dbReference type="AlphaFoldDB" id="A0A914DZS7"/>
<proteinExistence type="inferred from homology"/>
<dbReference type="Pfam" id="PF06083">
    <property type="entry name" value="IL17"/>
    <property type="match status" value="1"/>
</dbReference>
<protein>
    <submittedName>
        <fullName evidence="6">Uncharacterized protein</fullName>
    </submittedName>
</protein>
<dbReference type="Gene3D" id="2.10.90.10">
    <property type="entry name" value="Cystine-knot cytokines"/>
    <property type="match status" value="1"/>
</dbReference>
<keyword evidence="5" id="KW-1185">Reference proteome</keyword>
<reference evidence="6" key="1">
    <citation type="submission" date="2022-11" db="UniProtKB">
        <authorList>
            <consortium name="WormBaseParasite"/>
        </authorList>
    </citation>
    <scope>IDENTIFICATION</scope>
</reference>
<organism evidence="5 6">
    <name type="scientific">Acrobeloides nanus</name>
    <dbReference type="NCBI Taxonomy" id="290746"/>
    <lineage>
        <taxon>Eukaryota</taxon>
        <taxon>Metazoa</taxon>
        <taxon>Ecdysozoa</taxon>
        <taxon>Nematoda</taxon>
        <taxon>Chromadorea</taxon>
        <taxon>Rhabditida</taxon>
        <taxon>Tylenchina</taxon>
        <taxon>Cephalobomorpha</taxon>
        <taxon>Cephaloboidea</taxon>
        <taxon>Cephalobidae</taxon>
        <taxon>Acrobeloides</taxon>
    </lineage>
</organism>
<dbReference type="SUPFAM" id="SSF57501">
    <property type="entry name" value="Cystine-knot cytokines"/>
    <property type="match status" value="1"/>
</dbReference>